<proteinExistence type="predicted"/>
<reference evidence="7 8" key="1">
    <citation type="submission" date="2018-07" db="EMBL/GenBank/DDBJ databases">
        <title>Genome analysis of Larkinella rosea.</title>
        <authorList>
            <person name="Zhou Z."/>
            <person name="Wang G."/>
        </authorList>
    </citation>
    <scope>NUCLEOTIDE SEQUENCE [LARGE SCALE GENOMIC DNA]</scope>
    <source>
        <strain evidence="8">zzj9</strain>
    </source>
</reference>
<evidence type="ECO:0000313" key="7">
    <source>
        <dbReference type="EMBL" id="RCR66154.1"/>
    </source>
</evidence>
<dbReference type="InterPro" id="IPR008972">
    <property type="entry name" value="Cupredoxin"/>
</dbReference>
<dbReference type="CDD" id="cd04233">
    <property type="entry name" value="Auracyanin"/>
    <property type="match status" value="1"/>
</dbReference>
<name>A0A368JHJ0_9BACT</name>
<keyword evidence="3" id="KW-0249">Electron transport</keyword>
<gene>
    <name evidence="7" type="ORF">DUE52_28465</name>
</gene>
<keyword evidence="2" id="KW-0479">Metal-binding</keyword>
<feature type="chain" id="PRO_5016801527" description="Blue (type 1) copper domain-containing protein" evidence="5">
    <location>
        <begin position="24"/>
        <end position="357"/>
    </location>
</feature>
<dbReference type="InterPro" id="IPR000923">
    <property type="entry name" value="BlueCu_1"/>
</dbReference>
<keyword evidence="8" id="KW-1185">Reference proteome</keyword>
<evidence type="ECO:0000313" key="8">
    <source>
        <dbReference type="Proteomes" id="UP000253383"/>
    </source>
</evidence>
<sequence length="357" mass="39528">MRKYAVVVLFVALCGLKIPVALAQDTTLTIRAIEGLKYDVPRFVVRPGTRVHLTLDNYDDMAHNLVVTLPNSRLRVVNTSLALGDQAVKLNYVPRTPDVVAHTATVDPGKSEKISFVLSQDGIYSYVCTYPGHGFVMYGVIYVTRRPATVPPLDKDPNVAANRKDDMAGHAGHMPDHPYDLKYPAVYRTFMPDSGPASIAVGLTPKQAYCWDAGSCRLRYAWTGGFIDQSDHWDGNGKKPTHVVGDVYFRDQGGFSIRFGTADRLPEVHFKGYKLINRYPEFRYTVNGIEVRELIKPLPTGRGLVRHFSLGAVSGPVYFACKSGDGVKYRPSVGKIQDGMVRLPVGTRNFTITMTAE</sequence>
<dbReference type="Gene3D" id="2.60.40.420">
    <property type="entry name" value="Cupredoxins - blue copper proteins"/>
    <property type="match status" value="1"/>
</dbReference>
<dbReference type="PROSITE" id="PS00196">
    <property type="entry name" value="COPPER_BLUE"/>
    <property type="match status" value="1"/>
</dbReference>
<comment type="caution">
    <text evidence="7">The sequence shown here is derived from an EMBL/GenBank/DDBJ whole genome shotgun (WGS) entry which is preliminary data.</text>
</comment>
<keyword evidence="5" id="KW-0732">Signal</keyword>
<evidence type="ECO:0000256" key="1">
    <source>
        <dbReference type="ARBA" id="ARBA00022448"/>
    </source>
</evidence>
<dbReference type="GO" id="GO:0009055">
    <property type="term" value="F:electron transfer activity"/>
    <property type="evidence" value="ECO:0007669"/>
    <property type="project" value="InterPro"/>
</dbReference>
<accession>A0A368JHJ0</accession>
<evidence type="ECO:0000259" key="6">
    <source>
        <dbReference type="Pfam" id="PF00127"/>
    </source>
</evidence>
<evidence type="ECO:0000256" key="4">
    <source>
        <dbReference type="ARBA" id="ARBA00023008"/>
    </source>
</evidence>
<evidence type="ECO:0000256" key="3">
    <source>
        <dbReference type="ARBA" id="ARBA00022982"/>
    </source>
</evidence>
<dbReference type="PANTHER" id="PTHR38439">
    <property type="entry name" value="AURACYANIN-B"/>
    <property type="match status" value="1"/>
</dbReference>
<keyword evidence="4" id="KW-0186">Copper</keyword>
<dbReference type="RefSeq" id="WP_114409546.1">
    <property type="nucleotide sequence ID" value="NZ_QOWE01000031.1"/>
</dbReference>
<dbReference type="InterPro" id="IPR028871">
    <property type="entry name" value="BlueCu_1_BS"/>
</dbReference>
<dbReference type="EMBL" id="QOWE01000031">
    <property type="protein sequence ID" value="RCR66154.1"/>
    <property type="molecule type" value="Genomic_DNA"/>
</dbReference>
<dbReference type="AlphaFoldDB" id="A0A368JHJ0"/>
<dbReference type="Pfam" id="PF00127">
    <property type="entry name" value="Copper-bind"/>
    <property type="match status" value="1"/>
</dbReference>
<feature type="domain" description="Blue (type 1) copper" evidence="6">
    <location>
        <begin position="33"/>
        <end position="143"/>
    </location>
</feature>
<dbReference type="InterPro" id="IPR050845">
    <property type="entry name" value="Cu-binding_ET"/>
</dbReference>
<evidence type="ECO:0000256" key="5">
    <source>
        <dbReference type="SAM" id="SignalP"/>
    </source>
</evidence>
<feature type="signal peptide" evidence="5">
    <location>
        <begin position="1"/>
        <end position="23"/>
    </location>
</feature>
<dbReference type="SUPFAM" id="SSF49503">
    <property type="entry name" value="Cupredoxins"/>
    <property type="match status" value="1"/>
</dbReference>
<dbReference type="OrthoDB" id="9814063at2"/>
<dbReference type="Proteomes" id="UP000253383">
    <property type="component" value="Unassembled WGS sequence"/>
</dbReference>
<evidence type="ECO:0000256" key="2">
    <source>
        <dbReference type="ARBA" id="ARBA00022723"/>
    </source>
</evidence>
<protein>
    <recommendedName>
        <fullName evidence="6">Blue (type 1) copper domain-containing protein</fullName>
    </recommendedName>
</protein>
<keyword evidence="1" id="KW-0813">Transport</keyword>
<dbReference type="PANTHER" id="PTHR38439:SF3">
    <property type="entry name" value="COPPER-RESISTANT CUPROPROTEIN COPI"/>
    <property type="match status" value="1"/>
</dbReference>
<dbReference type="GO" id="GO:0005507">
    <property type="term" value="F:copper ion binding"/>
    <property type="evidence" value="ECO:0007669"/>
    <property type="project" value="InterPro"/>
</dbReference>
<organism evidence="7 8">
    <name type="scientific">Larkinella punicea</name>
    <dbReference type="NCBI Taxonomy" id="2315727"/>
    <lineage>
        <taxon>Bacteria</taxon>
        <taxon>Pseudomonadati</taxon>
        <taxon>Bacteroidota</taxon>
        <taxon>Cytophagia</taxon>
        <taxon>Cytophagales</taxon>
        <taxon>Spirosomataceae</taxon>
        <taxon>Larkinella</taxon>
    </lineage>
</organism>